<protein>
    <recommendedName>
        <fullName evidence="4">BED-type domain-containing protein</fullName>
    </recommendedName>
</protein>
<reference evidence="3" key="1">
    <citation type="submission" date="2017-03" db="EMBL/GenBank/DDBJ databases">
        <title>Phytopthora megakarya and P. palmivora, two closely related causual agents of cacao black pod achieved similar genome size and gene model numbers by different mechanisms.</title>
        <authorList>
            <person name="Ali S."/>
            <person name="Shao J."/>
            <person name="Larry D.J."/>
            <person name="Kronmiller B."/>
            <person name="Shen D."/>
            <person name="Strem M.D."/>
            <person name="Melnick R.L."/>
            <person name="Guiltinan M.J."/>
            <person name="Tyler B.M."/>
            <person name="Meinhardt L.W."/>
            <person name="Bailey B.A."/>
        </authorList>
    </citation>
    <scope>NUCLEOTIDE SEQUENCE [LARGE SCALE GENOMIC DNA]</scope>
    <source>
        <strain evidence="3">zdho120</strain>
    </source>
</reference>
<sequence length="100" mass="11293">MGRNPDPIWEEFSEFRPKSDTKRHPDVSCIHCHDVIMNAQPGRHLYCHIITCPGATAATKAKWSNIAAQKKHKAHSQDVPGFSSPTKVRRTRYGHSTTTK</sequence>
<dbReference type="EMBL" id="NBNE01003347">
    <property type="protein sequence ID" value="OWZ07920.1"/>
    <property type="molecule type" value="Genomic_DNA"/>
</dbReference>
<organism evidence="2 3">
    <name type="scientific">Phytophthora megakarya</name>
    <dbReference type="NCBI Taxonomy" id="4795"/>
    <lineage>
        <taxon>Eukaryota</taxon>
        <taxon>Sar</taxon>
        <taxon>Stramenopiles</taxon>
        <taxon>Oomycota</taxon>
        <taxon>Peronosporomycetes</taxon>
        <taxon>Peronosporales</taxon>
        <taxon>Peronosporaceae</taxon>
        <taxon>Phytophthora</taxon>
    </lineage>
</organism>
<evidence type="ECO:0008006" key="4">
    <source>
        <dbReference type="Google" id="ProtNLM"/>
    </source>
</evidence>
<evidence type="ECO:0000313" key="2">
    <source>
        <dbReference type="EMBL" id="OWZ07920.1"/>
    </source>
</evidence>
<dbReference type="Proteomes" id="UP000198211">
    <property type="component" value="Unassembled WGS sequence"/>
</dbReference>
<comment type="caution">
    <text evidence="2">The sequence shown here is derived from an EMBL/GenBank/DDBJ whole genome shotgun (WGS) entry which is preliminary data.</text>
</comment>
<keyword evidence="3" id="KW-1185">Reference proteome</keyword>
<evidence type="ECO:0000256" key="1">
    <source>
        <dbReference type="SAM" id="MobiDB-lite"/>
    </source>
</evidence>
<gene>
    <name evidence="2" type="ORF">PHMEG_00019616</name>
</gene>
<feature type="region of interest" description="Disordered" evidence="1">
    <location>
        <begin position="70"/>
        <end position="100"/>
    </location>
</feature>
<proteinExistence type="predicted"/>
<accession>A0A225VTQ3</accession>
<dbReference type="AlphaFoldDB" id="A0A225VTQ3"/>
<name>A0A225VTQ3_9STRA</name>
<evidence type="ECO:0000313" key="3">
    <source>
        <dbReference type="Proteomes" id="UP000198211"/>
    </source>
</evidence>